<keyword evidence="4" id="KW-0233">DNA recombination</keyword>
<keyword evidence="3 5" id="KW-0238">DNA-binding</keyword>
<evidence type="ECO:0000256" key="3">
    <source>
        <dbReference type="ARBA" id="ARBA00023125"/>
    </source>
</evidence>
<dbReference type="Pfam" id="PF13102">
    <property type="entry name" value="Phage_int_SAM_5"/>
    <property type="match status" value="1"/>
</dbReference>
<comment type="caution">
    <text evidence="9">The sequence shown here is derived from an EMBL/GenBank/DDBJ whole genome shotgun (WGS) entry which is preliminary data.</text>
</comment>
<dbReference type="PANTHER" id="PTHR30349:SF64">
    <property type="entry name" value="PROPHAGE INTEGRASE INTD-RELATED"/>
    <property type="match status" value="1"/>
</dbReference>
<dbReference type="InterPro" id="IPR013762">
    <property type="entry name" value="Integrase-like_cat_sf"/>
</dbReference>
<evidence type="ECO:0000256" key="4">
    <source>
        <dbReference type="ARBA" id="ARBA00023172"/>
    </source>
</evidence>
<feature type="region of interest" description="Disordered" evidence="6">
    <location>
        <begin position="157"/>
        <end position="188"/>
    </location>
</feature>
<sequence length="486" mass="53334">MNTQSLSLSRLAVPQLVRRRGSGRYTVRFREIGNASSLVSIGLRTSDKRAAMIRARELAQTAKAFLLDNSQVTSKELNEHLKSMALTFLTDKVGDFWSGLEVDHIEDASVNLRSLAKESMTVDQQAHIVKALEVLQAARSRAHSGDTQPLLSVLASLNGDNDQGVHNADAPKRNLRDDQESSPTESTQEPLFFNELSDLYIKEHSVNLKPASVRDIQSAHKALKLFTGSIDWREHTRAEVSAMRDAMRDSGRYADATVNKMMAKLCAVMNWAFQNGHIKHDYTKGLKVKGVKSVRRAYSAAELVKVLDRVTTEREPHKRLFGLVATITGARAGELTQLTKADVVEEAGHLCIDINDNGDKSIKNAASARLVPLTDNAKGFSLAEFREWVDALPSSDSLVFGMSRDTASQWFNREVLPQALPDRTGDLVLHSLRHTLATLLKQAGVSESLAGDVLGHSGQGITFGLYGKAKSIDQMAEGLALALKVE</sequence>
<dbReference type="SUPFAM" id="SSF56349">
    <property type="entry name" value="DNA breaking-rejoining enzymes"/>
    <property type="match status" value="1"/>
</dbReference>
<evidence type="ECO:0000313" key="9">
    <source>
        <dbReference type="EMBL" id="MFG6075007.1"/>
    </source>
</evidence>
<reference evidence="9 10" key="1">
    <citation type="submission" date="2024-07" db="EMBL/GenBank/DDBJ databases">
        <title>Novel bacterial strain Erwinia sp. OPT-41 promoting growth of various crops.</title>
        <authorList>
            <person name="Egorshina A."/>
            <person name="Lukyantsev M.A."/>
            <person name="Golubev S.N."/>
            <person name="Muratova A.Y."/>
            <person name="Bulygina E.A."/>
        </authorList>
    </citation>
    <scope>NUCLEOTIDE SEQUENCE [LARGE SCALE GENOMIC DNA]</scope>
    <source>
        <strain evidence="9 10">OPT-41</strain>
    </source>
</reference>
<feature type="domain" description="Tyr recombinase" evidence="7">
    <location>
        <begin position="293"/>
        <end position="480"/>
    </location>
</feature>
<gene>
    <name evidence="9" type="ORF">AB3U87_01350</name>
</gene>
<dbReference type="Pfam" id="PF00589">
    <property type="entry name" value="Phage_integrase"/>
    <property type="match status" value="1"/>
</dbReference>
<dbReference type="InterPro" id="IPR050090">
    <property type="entry name" value="Tyrosine_recombinase_XerCD"/>
</dbReference>
<feature type="domain" description="Core-binding (CB)" evidence="8">
    <location>
        <begin position="191"/>
        <end position="273"/>
    </location>
</feature>
<comment type="similarity">
    <text evidence="1">Belongs to the 'phage' integrase family.</text>
</comment>
<evidence type="ECO:0000256" key="5">
    <source>
        <dbReference type="PROSITE-ProRule" id="PRU01248"/>
    </source>
</evidence>
<evidence type="ECO:0000256" key="2">
    <source>
        <dbReference type="ARBA" id="ARBA00022908"/>
    </source>
</evidence>
<dbReference type="InterPro" id="IPR010998">
    <property type="entry name" value="Integrase_recombinase_N"/>
</dbReference>
<evidence type="ECO:0000313" key="10">
    <source>
        <dbReference type="Proteomes" id="UP001605250"/>
    </source>
</evidence>
<dbReference type="Gene3D" id="1.10.443.10">
    <property type="entry name" value="Intergrase catalytic core"/>
    <property type="match status" value="1"/>
</dbReference>
<dbReference type="PROSITE" id="PS51898">
    <property type="entry name" value="TYR_RECOMBINASE"/>
    <property type="match status" value="1"/>
</dbReference>
<keyword evidence="10" id="KW-1185">Reference proteome</keyword>
<dbReference type="EMBL" id="JBGCUC010000001">
    <property type="protein sequence ID" value="MFG6075007.1"/>
    <property type="molecule type" value="Genomic_DNA"/>
</dbReference>
<dbReference type="InterPro" id="IPR044068">
    <property type="entry name" value="CB"/>
</dbReference>
<organism evidence="9 10">
    <name type="scientific">Erwinia plantamica</name>
    <dbReference type="NCBI Taxonomy" id="3237104"/>
    <lineage>
        <taxon>Bacteria</taxon>
        <taxon>Pseudomonadati</taxon>
        <taxon>Pseudomonadota</taxon>
        <taxon>Gammaproteobacteria</taxon>
        <taxon>Enterobacterales</taxon>
        <taxon>Erwiniaceae</taxon>
        <taxon>Erwinia</taxon>
    </lineage>
</organism>
<dbReference type="PANTHER" id="PTHR30349">
    <property type="entry name" value="PHAGE INTEGRASE-RELATED"/>
    <property type="match status" value="1"/>
</dbReference>
<keyword evidence="2" id="KW-0229">DNA integration</keyword>
<dbReference type="Proteomes" id="UP001605250">
    <property type="component" value="Unassembled WGS sequence"/>
</dbReference>
<dbReference type="InterPro" id="IPR011010">
    <property type="entry name" value="DNA_brk_join_enz"/>
</dbReference>
<evidence type="ECO:0000259" key="8">
    <source>
        <dbReference type="PROSITE" id="PS51900"/>
    </source>
</evidence>
<name>A0ABW7CFQ0_9GAMM</name>
<evidence type="ECO:0000256" key="6">
    <source>
        <dbReference type="SAM" id="MobiDB-lite"/>
    </source>
</evidence>
<evidence type="ECO:0000259" key="7">
    <source>
        <dbReference type="PROSITE" id="PS51898"/>
    </source>
</evidence>
<protein>
    <submittedName>
        <fullName evidence="9">Tyrosine-type recombinase/integrase</fullName>
    </submittedName>
</protein>
<evidence type="ECO:0000256" key="1">
    <source>
        <dbReference type="ARBA" id="ARBA00008857"/>
    </source>
</evidence>
<accession>A0ABW7CFQ0</accession>
<dbReference type="PROSITE" id="PS51900">
    <property type="entry name" value="CB"/>
    <property type="match status" value="1"/>
</dbReference>
<dbReference type="InterPro" id="IPR025269">
    <property type="entry name" value="SAM-like_dom"/>
</dbReference>
<dbReference type="InterPro" id="IPR002104">
    <property type="entry name" value="Integrase_catalytic"/>
</dbReference>
<dbReference type="Gene3D" id="1.10.150.130">
    <property type="match status" value="1"/>
</dbReference>
<dbReference type="RefSeq" id="WP_394148148.1">
    <property type="nucleotide sequence ID" value="NZ_JBGCUC010000001.1"/>
</dbReference>
<feature type="compositionally biased region" description="Basic and acidic residues" evidence="6">
    <location>
        <begin position="169"/>
        <end position="179"/>
    </location>
</feature>
<proteinExistence type="inferred from homology"/>